<accession>A0AAV9XG28</accession>
<dbReference type="PANTHER" id="PTHR37471">
    <property type="entry name" value="UNNAMED PRODUCT"/>
    <property type="match status" value="1"/>
</dbReference>
<dbReference type="SUPFAM" id="SSF53474">
    <property type="entry name" value="alpha/beta-Hydrolases"/>
    <property type="match status" value="1"/>
</dbReference>
<evidence type="ECO:0000313" key="2">
    <source>
        <dbReference type="Proteomes" id="UP001365542"/>
    </source>
</evidence>
<reference evidence="1 2" key="1">
    <citation type="submission" date="2019-10" db="EMBL/GenBank/DDBJ databases">
        <authorList>
            <person name="Palmer J.M."/>
        </authorList>
    </citation>
    <scope>NUCLEOTIDE SEQUENCE [LARGE SCALE GENOMIC DNA]</scope>
    <source>
        <strain evidence="1 2">TWF694</strain>
    </source>
</reference>
<dbReference type="Gene3D" id="3.40.50.1820">
    <property type="entry name" value="alpha/beta hydrolase"/>
    <property type="match status" value="1"/>
</dbReference>
<evidence type="ECO:0000313" key="1">
    <source>
        <dbReference type="EMBL" id="KAK6541058.1"/>
    </source>
</evidence>
<proteinExistence type="predicted"/>
<comment type="caution">
    <text evidence="1">The sequence shown here is derived from an EMBL/GenBank/DDBJ whole genome shotgun (WGS) entry which is preliminary data.</text>
</comment>
<dbReference type="PANTHER" id="PTHR37471:SF1">
    <property type="entry name" value="AB HYDROLASE-1 DOMAIN-CONTAINING PROTEIN"/>
    <property type="match status" value="1"/>
</dbReference>
<gene>
    <name evidence="1" type="ORF">TWF694_008436</name>
</gene>
<sequence length="525" mass="60533">MIGTSFIELIAIRTSITLLRGITPLSIIYTISIPFLPPSFLTPTVKLLSLYPISESIFYFLVYLPRKHFLQAAAEHPPLPPPTERHSLFRRILTTIPDHGSYLRQWFLGARISDIKVENIKEFLRWSIFNSSGSWSQESDGQEEEDEISEYVGMVEDKMNIKFPEGRGEAQCYRLTIDQVRMKHRPLAWYALLGFIDCLTYLRLTSSSYTYYRRPFCTFFTSFPFRFETIFSKNPSPSHTIPYWYHPHTSKTHLPILYLHGIGIGLHPYVPALIALTKSLPNVGILVLEIDPISSRICPPIQKKFQLLQEIKKILQKHNYDDTSFILAANSYGTVITTHILHDAELSSLVSSVILIDPVTLLLHLPDVAYNFLRRVPRRANEHMLHYYASTDPMVAHTLCRRFFWAENILWKEDLEGRNVVVYLGERDLIVDTGSVRRYLTGAWGPEQQEGEEEDVERIGEFDKDGCWEKTDERGGKLKVVWCEGLDHAQVFDERRWYTRLVRDIADASANHRRAGENGHGGGDE</sequence>
<organism evidence="1 2">
    <name type="scientific">Orbilia ellipsospora</name>
    <dbReference type="NCBI Taxonomy" id="2528407"/>
    <lineage>
        <taxon>Eukaryota</taxon>
        <taxon>Fungi</taxon>
        <taxon>Dikarya</taxon>
        <taxon>Ascomycota</taxon>
        <taxon>Pezizomycotina</taxon>
        <taxon>Orbiliomycetes</taxon>
        <taxon>Orbiliales</taxon>
        <taxon>Orbiliaceae</taxon>
        <taxon>Orbilia</taxon>
    </lineage>
</organism>
<dbReference type="Proteomes" id="UP001365542">
    <property type="component" value="Unassembled WGS sequence"/>
</dbReference>
<dbReference type="InterPro" id="IPR029058">
    <property type="entry name" value="AB_hydrolase_fold"/>
</dbReference>
<evidence type="ECO:0008006" key="3">
    <source>
        <dbReference type="Google" id="ProtNLM"/>
    </source>
</evidence>
<name>A0AAV9XG28_9PEZI</name>
<dbReference type="EMBL" id="JAVHJO010000004">
    <property type="protein sequence ID" value="KAK6541058.1"/>
    <property type="molecule type" value="Genomic_DNA"/>
</dbReference>
<dbReference type="AlphaFoldDB" id="A0AAV9XG28"/>
<keyword evidence="2" id="KW-1185">Reference proteome</keyword>
<protein>
    <recommendedName>
        <fullName evidence="3">AB hydrolase-1 domain-containing protein</fullName>
    </recommendedName>
</protein>